<dbReference type="EMBL" id="UINC01052339">
    <property type="protein sequence ID" value="SVB67556.1"/>
    <property type="molecule type" value="Genomic_DNA"/>
</dbReference>
<feature type="non-terminal residue" evidence="2">
    <location>
        <position position="1"/>
    </location>
</feature>
<gene>
    <name evidence="2" type="ORF">METZ01_LOCUS220410</name>
</gene>
<name>A0A382FWT9_9ZZZZ</name>
<reference evidence="2" key="1">
    <citation type="submission" date="2018-05" db="EMBL/GenBank/DDBJ databases">
        <authorList>
            <person name="Lanie J.A."/>
            <person name="Ng W.-L."/>
            <person name="Kazmierczak K.M."/>
            <person name="Andrzejewski T.M."/>
            <person name="Davidsen T.M."/>
            <person name="Wayne K.J."/>
            <person name="Tettelin H."/>
            <person name="Glass J.I."/>
            <person name="Rusch D."/>
            <person name="Podicherti R."/>
            <person name="Tsui H.-C.T."/>
            <person name="Winkler M.E."/>
        </authorList>
    </citation>
    <scope>NUCLEOTIDE SEQUENCE</scope>
</reference>
<evidence type="ECO:0000256" key="1">
    <source>
        <dbReference type="SAM" id="MobiDB-lite"/>
    </source>
</evidence>
<proteinExistence type="predicted"/>
<feature type="region of interest" description="Disordered" evidence="1">
    <location>
        <begin position="1"/>
        <end position="22"/>
    </location>
</feature>
<sequence>VQSFQEIRGLPLGDHETGDMDGIHSALRANDWTADGKLSLDPGKKDVYSSST</sequence>
<protein>
    <submittedName>
        <fullName evidence="2">Uncharacterized protein</fullName>
    </submittedName>
</protein>
<dbReference type="AlphaFoldDB" id="A0A382FWT9"/>
<organism evidence="2">
    <name type="scientific">marine metagenome</name>
    <dbReference type="NCBI Taxonomy" id="408172"/>
    <lineage>
        <taxon>unclassified sequences</taxon>
        <taxon>metagenomes</taxon>
        <taxon>ecological metagenomes</taxon>
    </lineage>
</organism>
<evidence type="ECO:0000313" key="2">
    <source>
        <dbReference type="EMBL" id="SVB67556.1"/>
    </source>
</evidence>
<feature type="compositionally biased region" description="Basic and acidic residues" evidence="1">
    <location>
        <begin position="13"/>
        <end position="22"/>
    </location>
</feature>
<accession>A0A382FWT9</accession>